<gene>
    <name evidence="1" type="ORF">NCTC10418_04340</name>
</gene>
<protein>
    <submittedName>
        <fullName evidence="1">Putative outer membrane autotransporter barrel, putative pectin lyase fold</fullName>
    </submittedName>
</protein>
<keyword evidence="1" id="KW-0456">Lyase</keyword>
<dbReference type="AlphaFoldDB" id="A0A376KX80"/>
<dbReference type="Proteomes" id="UP000255460">
    <property type="component" value="Unassembled WGS sequence"/>
</dbReference>
<sequence>MLESSINGQEATVDILSGSSLRSANEILYHKNETSNVTITDSEVSSAADVFINNIKGHLTVDATNSKNNGFS</sequence>
<organism evidence="1 2">
    <name type="scientific">Escherichia coli</name>
    <dbReference type="NCBI Taxonomy" id="562"/>
    <lineage>
        <taxon>Bacteria</taxon>
        <taxon>Pseudomonadati</taxon>
        <taxon>Pseudomonadota</taxon>
        <taxon>Gammaproteobacteria</taxon>
        <taxon>Enterobacterales</taxon>
        <taxon>Enterobacteriaceae</taxon>
        <taxon>Escherichia</taxon>
    </lineage>
</organism>
<dbReference type="EMBL" id="UFZQ01000001">
    <property type="protein sequence ID" value="STE86687.1"/>
    <property type="molecule type" value="Genomic_DNA"/>
</dbReference>
<name>A0A376KX80_ECOLX</name>
<evidence type="ECO:0000313" key="1">
    <source>
        <dbReference type="EMBL" id="STE86687.1"/>
    </source>
</evidence>
<dbReference type="GO" id="GO:0016829">
    <property type="term" value="F:lyase activity"/>
    <property type="evidence" value="ECO:0007669"/>
    <property type="project" value="UniProtKB-KW"/>
</dbReference>
<proteinExistence type="predicted"/>
<evidence type="ECO:0000313" key="2">
    <source>
        <dbReference type="Proteomes" id="UP000255460"/>
    </source>
</evidence>
<accession>A0A376KX80</accession>
<reference evidence="1 2" key="1">
    <citation type="submission" date="2018-06" db="EMBL/GenBank/DDBJ databases">
        <authorList>
            <consortium name="Pathogen Informatics"/>
            <person name="Doyle S."/>
        </authorList>
    </citation>
    <scope>NUCLEOTIDE SEQUENCE [LARGE SCALE GENOMIC DNA]</scope>
    <source>
        <strain evidence="1 2">NCTC10418</strain>
    </source>
</reference>